<gene>
    <name evidence="2" type="ORF">SAMN04487892_3046</name>
</gene>
<protein>
    <submittedName>
        <fullName evidence="2">Phosphate-selective porin</fullName>
    </submittedName>
</protein>
<dbReference type="Gene3D" id="2.40.160.10">
    <property type="entry name" value="Porin"/>
    <property type="match status" value="1"/>
</dbReference>
<keyword evidence="3" id="KW-1185">Reference proteome</keyword>
<dbReference type="EMBL" id="FNMY01000005">
    <property type="protein sequence ID" value="SDX03363.1"/>
    <property type="molecule type" value="Genomic_DNA"/>
</dbReference>
<feature type="chain" id="PRO_5011484762" evidence="1">
    <location>
        <begin position="21"/>
        <end position="402"/>
    </location>
</feature>
<dbReference type="OrthoDB" id="9807854at2"/>
<feature type="signal peptide" evidence="1">
    <location>
        <begin position="1"/>
        <end position="20"/>
    </location>
</feature>
<name>A0A1H2YDT3_9FLAO</name>
<dbReference type="Pfam" id="PF07396">
    <property type="entry name" value="Porin_O_P"/>
    <property type="match status" value="1"/>
</dbReference>
<evidence type="ECO:0000313" key="2">
    <source>
        <dbReference type="EMBL" id="SDX03363.1"/>
    </source>
</evidence>
<dbReference type="InterPro" id="IPR010870">
    <property type="entry name" value="Porin_O/P"/>
</dbReference>
<sequence>MKRSLCFILILIAFSKATVAQDTIPRPTPFDEGYLFIGSDDLLKFKGYGQTDFYTPIGESPAISEFSVRRARLAATGYFQGKFRYMLYARFDKGKAELNEAFIESRHLPYAKIRVGQFFAPFSLSNLTSSSQLDLMTRPLIIDNFSSGRDVGAMLFGSIWRGHIDYAAGVFNGVPRNTPENNKSKDVVARIILKPFKTWESSVLSNISFGVSSSSGIHQEDFSNKEYKNVLGTPLLKFGDSIQQNGSVKRLGGDIEWFVGCASIKAEYLTAKFEGFTKNSSFNVFDASGFYTTITYFLTGEENNGKTVKPTNEFNPSLGHWGAFEIAGRYENLSISPSALGLGAIEGTNDTSALSFGINWYPNDDVKIVANYQAFHYSDNLSIENKTFNREKAFLMRFQYQF</sequence>
<dbReference type="AlphaFoldDB" id="A0A1H2YDT3"/>
<dbReference type="RefSeq" id="WP_090298311.1">
    <property type="nucleotide sequence ID" value="NZ_FNKI01000004.1"/>
</dbReference>
<dbReference type="InterPro" id="IPR023614">
    <property type="entry name" value="Porin_dom_sf"/>
</dbReference>
<dbReference type="SUPFAM" id="SSF56935">
    <property type="entry name" value="Porins"/>
    <property type="match status" value="1"/>
</dbReference>
<reference evidence="3" key="1">
    <citation type="submission" date="2016-10" db="EMBL/GenBank/DDBJ databases">
        <authorList>
            <person name="Varghese N."/>
            <person name="Submissions S."/>
        </authorList>
    </citation>
    <scope>NUCLEOTIDE SEQUENCE [LARGE SCALE GENOMIC DNA]</scope>
    <source>
        <strain evidence="3">DSM 25030</strain>
    </source>
</reference>
<evidence type="ECO:0000313" key="3">
    <source>
        <dbReference type="Proteomes" id="UP000199592"/>
    </source>
</evidence>
<accession>A0A1H2YDT3</accession>
<proteinExistence type="predicted"/>
<evidence type="ECO:0000256" key="1">
    <source>
        <dbReference type="SAM" id="SignalP"/>
    </source>
</evidence>
<dbReference type="Proteomes" id="UP000199592">
    <property type="component" value="Unassembled WGS sequence"/>
</dbReference>
<dbReference type="STRING" id="1073328.SAMN05216294_2975"/>
<organism evidence="2 3">
    <name type="scientific">Flagellimonas zhangzhouensis</name>
    <dbReference type="NCBI Taxonomy" id="1073328"/>
    <lineage>
        <taxon>Bacteria</taxon>
        <taxon>Pseudomonadati</taxon>
        <taxon>Bacteroidota</taxon>
        <taxon>Flavobacteriia</taxon>
        <taxon>Flavobacteriales</taxon>
        <taxon>Flavobacteriaceae</taxon>
        <taxon>Flagellimonas</taxon>
    </lineage>
</organism>
<keyword evidence="1" id="KW-0732">Signal</keyword>